<sequence>MKNNNEIDDYIHLKVNYWILTGLSGIFLGLFMLSWLKVWGGGYVIAYGSLFIICAFYALVLYIKKRNIELKFRNVQQ</sequence>
<feature type="transmembrane region" description="Helical" evidence="1">
    <location>
        <begin position="15"/>
        <end position="36"/>
    </location>
</feature>
<reference evidence="2" key="1">
    <citation type="submission" date="2019-06" db="EMBL/GenBank/DDBJ databases">
        <authorList>
            <person name="Deangelis K."/>
            <person name="Huntemann M."/>
            <person name="Clum A."/>
            <person name="Pillay M."/>
            <person name="Palaniappan K."/>
            <person name="Varghese N."/>
            <person name="Mikhailova N."/>
            <person name="Stamatis D."/>
            <person name="Reddy T."/>
            <person name="Daum C."/>
            <person name="Shapiro N."/>
            <person name="Ivanova N."/>
            <person name="Kyrpides N."/>
            <person name="Woyke T."/>
        </authorList>
    </citation>
    <scope>NUCLEOTIDE SEQUENCE [LARGE SCALE GENOMIC DNA]</scope>
    <source>
        <strain evidence="2">128R</strain>
    </source>
</reference>
<gene>
    <name evidence="2" type="ORF">FHU10_4172</name>
</gene>
<proteinExistence type="predicted"/>
<dbReference type="OrthoDB" id="5900336at2"/>
<evidence type="ECO:0000313" key="2">
    <source>
        <dbReference type="EMBL" id="TVZ71540.1"/>
    </source>
</evidence>
<comment type="caution">
    <text evidence="2">The sequence shown here is derived from an EMBL/GenBank/DDBJ whole genome shotgun (WGS) entry which is preliminary data.</text>
</comment>
<keyword evidence="1" id="KW-0472">Membrane</keyword>
<evidence type="ECO:0000256" key="1">
    <source>
        <dbReference type="SAM" id="Phobius"/>
    </source>
</evidence>
<reference evidence="2" key="2">
    <citation type="submission" date="2019-08" db="EMBL/GenBank/DDBJ databases">
        <title>Investigation of anaerobic lignin degradation for improved lignocellulosic biofuels.</title>
        <authorList>
            <person name="Deangelis K.PhD."/>
        </authorList>
    </citation>
    <scope>NUCLEOTIDE SEQUENCE [LARGE SCALE GENOMIC DNA]</scope>
    <source>
        <strain evidence="2">128R</strain>
    </source>
</reference>
<name>A0A559TAF4_SERFO</name>
<keyword evidence="1" id="KW-1133">Transmembrane helix</keyword>
<feature type="transmembrane region" description="Helical" evidence="1">
    <location>
        <begin position="42"/>
        <end position="63"/>
    </location>
</feature>
<keyword evidence="1" id="KW-0812">Transmembrane</keyword>
<dbReference type="EMBL" id="VISQ01000001">
    <property type="protein sequence ID" value="TVZ71540.1"/>
    <property type="molecule type" value="Genomic_DNA"/>
</dbReference>
<accession>A0A559TAF4</accession>
<dbReference type="AlphaFoldDB" id="A0A559TAF4"/>
<organism evidence="2">
    <name type="scientific">Serratia fonticola</name>
    <dbReference type="NCBI Taxonomy" id="47917"/>
    <lineage>
        <taxon>Bacteria</taxon>
        <taxon>Pseudomonadati</taxon>
        <taxon>Pseudomonadota</taxon>
        <taxon>Gammaproteobacteria</taxon>
        <taxon>Enterobacterales</taxon>
        <taxon>Yersiniaceae</taxon>
        <taxon>Serratia</taxon>
    </lineage>
</organism>
<protein>
    <submittedName>
        <fullName evidence="2">Uncharacterized protein</fullName>
    </submittedName>
</protein>